<dbReference type="GeneID" id="31357252"/>
<comment type="caution">
    <text evidence="2">The sequence shown here is derived from an EMBL/GenBank/DDBJ whole genome shotgun (WGS) entry which is preliminary data.</text>
</comment>
<dbReference type="RefSeq" id="XP_020436844.1">
    <property type="nucleotide sequence ID" value="XM_020572727.1"/>
</dbReference>
<feature type="signal peptide" evidence="1">
    <location>
        <begin position="1"/>
        <end position="22"/>
    </location>
</feature>
<proteinExistence type="predicted"/>
<dbReference type="AlphaFoldDB" id="D3B0A8"/>
<dbReference type="InterPro" id="IPR053369">
    <property type="entry name" value="SrfA-induced_signal"/>
</dbReference>
<dbReference type="OMA" id="YMSTYDG"/>
<dbReference type="PANTHER" id="PTHR32256">
    <property type="match status" value="1"/>
</dbReference>
<organism evidence="2 3">
    <name type="scientific">Heterostelium pallidum (strain ATCC 26659 / Pp 5 / PN500)</name>
    <name type="common">Cellular slime mold</name>
    <name type="synonym">Polysphondylium pallidum</name>
    <dbReference type="NCBI Taxonomy" id="670386"/>
    <lineage>
        <taxon>Eukaryota</taxon>
        <taxon>Amoebozoa</taxon>
        <taxon>Evosea</taxon>
        <taxon>Eumycetozoa</taxon>
        <taxon>Dictyostelia</taxon>
        <taxon>Acytosteliales</taxon>
        <taxon>Acytosteliaceae</taxon>
        <taxon>Heterostelium</taxon>
    </lineage>
</organism>
<dbReference type="EMBL" id="ADBJ01000008">
    <property type="protein sequence ID" value="EFA84732.1"/>
    <property type="molecule type" value="Genomic_DNA"/>
</dbReference>
<dbReference type="InParanoid" id="D3B0A8"/>
<dbReference type="PANTHER" id="PTHR32256:SF6">
    <property type="entry name" value="EGF-LIKE DOMAIN-CONTAINING PROTEIN"/>
    <property type="match status" value="1"/>
</dbReference>
<dbReference type="Proteomes" id="UP000001396">
    <property type="component" value="Unassembled WGS sequence"/>
</dbReference>
<accession>D3B0A8</accession>
<name>D3B0A8_HETP5</name>
<evidence type="ECO:0008006" key="4">
    <source>
        <dbReference type="Google" id="ProtNLM"/>
    </source>
</evidence>
<evidence type="ECO:0000313" key="2">
    <source>
        <dbReference type="EMBL" id="EFA84732.1"/>
    </source>
</evidence>
<keyword evidence="1" id="KW-0732">Signal</keyword>
<dbReference type="STRING" id="670386.D3B0A8"/>
<keyword evidence="3" id="KW-1185">Reference proteome</keyword>
<feature type="chain" id="PRO_5003041801" description="EGF-like domain-containing protein" evidence="1">
    <location>
        <begin position="23"/>
        <end position="417"/>
    </location>
</feature>
<evidence type="ECO:0000256" key="1">
    <source>
        <dbReference type="SAM" id="SignalP"/>
    </source>
</evidence>
<reference evidence="2 3" key="1">
    <citation type="journal article" date="2011" name="Genome Res.">
        <title>Phylogeny-wide analysis of social amoeba genomes highlights ancient origins for complex intercellular communication.</title>
        <authorList>
            <person name="Heidel A.J."/>
            <person name="Lawal H.M."/>
            <person name="Felder M."/>
            <person name="Schilde C."/>
            <person name="Helps N.R."/>
            <person name="Tunggal B."/>
            <person name="Rivero F."/>
            <person name="John U."/>
            <person name="Schleicher M."/>
            <person name="Eichinger L."/>
            <person name="Platzer M."/>
            <person name="Noegel A.A."/>
            <person name="Schaap P."/>
            <person name="Gloeckner G."/>
        </authorList>
    </citation>
    <scope>NUCLEOTIDE SEQUENCE [LARGE SCALE GENOMIC DNA]</scope>
    <source>
        <strain evidence="3">ATCC 26659 / Pp 5 / PN500</strain>
    </source>
</reference>
<sequence length="417" mass="45421">MNSYKYLFIILLFKFLIVIIQCQPTIECQGDYQCGVQPQALCYKGLNILPGIGLDETNQRVVIVGKFNGSSNAPSNVNNVITVPFGGGKPSILFPITTDLSGGPGYSMVLGLYGYLRQTNTPYIHNSQRAAPVVGPYHGGDTSIPNVWYIRGYNLGLYFDEVNKRTFYCDWNLHRVSNIPKTVDEKNAGDTIMLDGSYQNNRCNFLGLKDTNLLYVVQVDYANTVVTNISKIPVGCNNCSLSELKFVLSVPVEAGSFVMSNTHFYLGMKPTWSSNTSSGIMQIPINGGPSKMLTNDPVVSMALDSANTRIFYTTTNNEVKSVGPLGSSTPAVSVLYQSAASPLNRCACAPGFTGDQCQTCYNGKVRYLSNGTPQCVALLADGRPSNCIFDYECGNVPMAYCDGICACRTNFTGSFYN</sequence>
<gene>
    <name evidence="2" type="ORF">PPL_01724</name>
</gene>
<protein>
    <recommendedName>
        <fullName evidence="4">EGF-like domain-containing protein</fullName>
    </recommendedName>
</protein>
<evidence type="ECO:0000313" key="3">
    <source>
        <dbReference type="Proteomes" id="UP000001396"/>
    </source>
</evidence>